<evidence type="ECO:0000313" key="2">
    <source>
        <dbReference type="EMBL" id="SFM56392.1"/>
    </source>
</evidence>
<evidence type="ECO:0000313" key="3">
    <source>
        <dbReference type="Proteomes" id="UP000199556"/>
    </source>
</evidence>
<dbReference type="InterPro" id="IPR015102">
    <property type="entry name" value="Tscrpt_reg_HTH_FeoC"/>
</dbReference>
<evidence type="ECO:0000259" key="1">
    <source>
        <dbReference type="Pfam" id="PF09012"/>
    </source>
</evidence>
<dbReference type="EMBL" id="FOUO01000010">
    <property type="protein sequence ID" value="SFM56392.1"/>
    <property type="molecule type" value="Genomic_DNA"/>
</dbReference>
<reference evidence="2 3" key="1">
    <citation type="submission" date="2016-10" db="EMBL/GenBank/DDBJ databases">
        <authorList>
            <person name="de Groot N.N."/>
        </authorList>
    </citation>
    <scope>NUCLEOTIDE SEQUENCE [LARGE SCALE GENOMIC DNA]</scope>
    <source>
        <strain evidence="2 3">DSM 4180</strain>
    </source>
</reference>
<dbReference type="SUPFAM" id="SSF46785">
    <property type="entry name" value="Winged helix' DNA-binding domain"/>
    <property type="match status" value="1"/>
</dbReference>
<gene>
    <name evidence="2" type="ORF">SAMN05421721_11022</name>
</gene>
<dbReference type="OrthoDB" id="467062at2"/>
<dbReference type="Gene3D" id="1.10.10.10">
    <property type="entry name" value="Winged helix-like DNA-binding domain superfamily/Winged helix DNA-binding domain"/>
    <property type="match status" value="1"/>
</dbReference>
<dbReference type="AlphaFoldDB" id="A0A1I4RVX7"/>
<accession>A0A1I4RVX7</accession>
<dbReference type="STRING" id="195064.SAMN05421721_11022"/>
<sequence length="92" mass="10326">MILSQLLDYLRSRRRASLLDMQHHFHAEPEALRAMLATLERKGRVRRLPPGTICGAGCSYCNQQAPELYEIAEGATIPEGAQPLMDLRRAHG</sequence>
<organism evidence="2 3">
    <name type="scientific">Ectothiorhodospira mobilis</name>
    <dbReference type="NCBI Taxonomy" id="195064"/>
    <lineage>
        <taxon>Bacteria</taxon>
        <taxon>Pseudomonadati</taxon>
        <taxon>Pseudomonadota</taxon>
        <taxon>Gammaproteobacteria</taxon>
        <taxon>Chromatiales</taxon>
        <taxon>Ectothiorhodospiraceae</taxon>
        <taxon>Ectothiorhodospira</taxon>
    </lineage>
</organism>
<dbReference type="InterPro" id="IPR036390">
    <property type="entry name" value="WH_DNA-bd_sf"/>
</dbReference>
<proteinExistence type="predicted"/>
<keyword evidence="3" id="KW-1185">Reference proteome</keyword>
<dbReference type="InterPro" id="IPR036388">
    <property type="entry name" value="WH-like_DNA-bd_sf"/>
</dbReference>
<dbReference type="RefSeq" id="WP_090485845.1">
    <property type="nucleotide sequence ID" value="NZ_FOUO01000010.1"/>
</dbReference>
<dbReference type="Pfam" id="PF09012">
    <property type="entry name" value="FeoC"/>
    <property type="match status" value="1"/>
</dbReference>
<name>A0A1I4RVX7_ECTMO</name>
<protein>
    <submittedName>
        <fullName evidence="2">FeoC like transcriptional regulator</fullName>
    </submittedName>
</protein>
<feature type="domain" description="Transcriptional regulator HTH-type FeoC" evidence="1">
    <location>
        <begin position="2"/>
        <end position="70"/>
    </location>
</feature>
<dbReference type="Proteomes" id="UP000199556">
    <property type="component" value="Unassembled WGS sequence"/>
</dbReference>